<feature type="transmembrane region" description="Helical" evidence="2">
    <location>
        <begin position="151"/>
        <end position="175"/>
    </location>
</feature>
<feature type="compositionally biased region" description="Basic and acidic residues" evidence="1">
    <location>
        <begin position="90"/>
        <end position="107"/>
    </location>
</feature>
<reference evidence="3" key="1">
    <citation type="journal article" date="2020" name="Cell">
        <title>Large-Scale Comparative Analyses of Tick Genomes Elucidate Their Genetic Diversity and Vector Capacities.</title>
        <authorList>
            <consortium name="Tick Genome and Microbiome Consortium (TIGMIC)"/>
            <person name="Jia N."/>
            <person name="Wang J."/>
            <person name="Shi W."/>
            <person name="Du L."/>
            <person name="Sun Y."/>
            <person name="Zhan W."/>
            <person name="Jiang J.F."/>
            <person name="Wang Q."/>
            <person name="Zhang B."/>
            <person name="Ji P."/>
            <person name="Bell-Sakyi L."/>
            <person name="Cui X.M."/>
            <person name="Yuan T.T."/>
            <person name="Jiang B.G."/>
            <person name="Yang W.F."/>
            <person name="Lam T.T."/>
            <person name="Chang Q.C."/>
            <person name="Ding S.J."/>
            <person name="Wang X.J."/>
            <person name="Zhu J.G."/>
            <person name="Ruan X.D."/>
            <person name="Zhao L."/>
            <person name="Wei J.T."/>
            <person name="Ye R.Z."/>
            <person name="Que T.C."/>
            <person name="Du C.H."/>
            <person name="Zhou Y.H."/>
            <person name="Cheng J.X."/>
            <person name="Dai P.F."/>
            <person name="Guo W.B."/>
            <person name="Han X.H."/>
            <person name="Huang E.J."/>
            <person name="Li L.F."/>
            <person name="Wei W."/>
            <person name="Gao Y.C."/>
            <person name="Liu J.Z."/>
            <person name="Shao H.Z."/>
            <person name="Wang X."/>
            <person name="Wang C.C."/>
            <person name="Yang T.C."/>
            <person name="Huo Q.B."/>
            <person name="Li W."/>
            <person name="Chen H.Y."/>
            <person name="Chen S.E."/>
            <person name="Zhou L.G."/>
            <person name="Ni X.B."/>
            <person name="Tian J.H."/>
            <person name="Sheng Y."/>
            <person name="Liu T."/>
            <person name="Pan Y.S."/>
            <person name="Xia L.Y."/>
            <person name="Li J."/>
            <person name="Zhao F."/>
            <person name="Cao W.C."/>
        </authorList>
    </citation>
    <scope>NUCLEOTIDE SEQUENCE</scope>
    <source>
        <strain evidence="3">Rmic-2018</strain>
    </source>
</reference>
<evidence type="ECO:0000256" key="1">
    <source>
        <dbReference type="SAM" id="MobiDB-lite"/>
    </source>
</evidence>
<organism evidence="3 4">
    <name type="scientific">Rhipicephalus microplus</name>
    <name type="common">Cattle tick</name>
    <name type="synonym">Boophilus microplus</name>
    <dbReference type="NCBI Taxonomy" id="6941"/>
    <lineage>
        <taxon>Eukaryota</taxon>
        <taxon>Metazoa</taxon>
        <taxon>Ecdysozoa</taxon>
        <taxon>Arthropoda</taxon>
        <taxon>Chelicerata</taxon>
        <taxon>Arachnida</taxon>
        <taxon>Acari</taxon>
        <taxon>Parasitiformes</taxon>
        <taxon>Ixodida</taxon>
        <taxon>Ixodoidea</taxon>
        <taxon>Ixodidae</taxon>
        <taxon>Rhipicephalinae</taxon>
        <taxon>Rhipicephalus</taxon>
        <taxon>Boophilus</taxon>
    </lineage>
</organism>
<protein>
    <submittedName>
        <fullName evidence="3">Uncharacterized protein</fullName>
    </submittedName>
</protein>
<dbReference type="Gene3D" id="3.40.390.10">
    <property type="entry name" value="Collagenase (Catalytic Domain)"/>
    <property type="match status" value="1"/>
</dbReference>
<keyword evidence="2" id="KW-1133">Transmembrane helix</keyword>
<dbReference type="GO" id="GO:0005886">
    <property type="term" value="C:plasma membrane"/>
    <property type="evidence" value="ECO:0007669"/>
    <property type="project" value="TreeGrafter"/>
</dbReference>
<dbReference type="AlphaFoldDB" id="A0A9J6E5G3"/>
<evidence type="ECO:0000256" key="2">
    <source>
        <dbReference type="SAM" id="Phobius"/>
    </source>
</evidence>
<keyword evidence="4" id="KW-1185">Reference proteome</keyword>
<proteinExistence type="predicted"/>
<dbReference type="SUPFAM" id="SSF55486">
    <property type="entry name" value="Metalloproteases ('zincins'), catalytic domain"/>
    <property type="match status" value="1"/>
</dbReference>
<sequence length="670" mass="74575">MQRKGQPDDEVHGTTRQEVAPRRTSRTSTTTTATSRAVPGTHRSSIAVPKATGQQDPVPRRDSRAAPTTKATNPKVPQTHRPSVAVPKMTSRERDKEMTRMTEDMNDNKATTAQRKASALKEQPYSDKTSPPKKDGDAHGSRYATKAVYRFYTYATVAAASAVIFALVYAAFWMLRGRVTNDGVQCRTKECKEAAEYLKNLTVAAYTPCSDFYDRVCGTWTAPGAGFQVDLLKDLLRTLNASMFETRVPQDAESQRLGMHVLLPLYRGCYRYMQHVSNIRDEVANAEAAVNVNEVRRATSFSDIVRFVVRTSLQLGFFTIFDVRFVHEGDRDMLELRRGYSLQAKVGSQGASDAKFRISKLVSSWLGIDNATKETELLFRIDAKVQTAFAQHLPESRSTLRDVTEGLLTLSADEWVKAINDAHNVTTLKVQASDSVIDTNMASDSSTSPLHRVSFCVYLVRTCFAATWPLLASKVLGDKTSTPALERIFTGLQQAAKTPQALTWMDDKEREVASAIVSNTSLLVVSSTMPTVSKPDYTGPTGSFEDDPDAFLLTYARARRHHYNVRGDSIAQQAMMLSLSAGARLAYAAMEADFRERVGGNEELAQKWWPDVQETFFMRFCLTWCSSIRAPVPLTYEEMCLLPLYNMKEFGARYGCKSNSTYSAGPMCDV</sequence>
<name>A0A9J6E5G3_RHIMP</name>
<dbReference type="EMBL" id="JABSTU010000006">
    <property type="protein sequence ID" value="KAH8029309.1"/>
    <property type="molecule type" value="Genomic_DNA"/>
</dbReference>
<dbReference type="InterPro" id="IPR024079">
    <property type="entry name" value="MetalloPept_cat_dom_sf"/>
</dbReference>
<dbReference type="GO" id="GO:0004222">
    <property type="term" value="F:metalloendopeptidase activity"/>
    <property type="evidence" value="ECO:0007669"/>
    <property type="project" value="InterPro"/>
</dbReference>
<comment type="caution">
    <text evidence="3">The sequence shown here is derived from an EMBL/GenBank/DDBJ whole genome shotgun (WGS) entry which is preliminary data.</text>
</comment>
<feature type="compositionally biased region" description="Basic and acidic residues" evidence="1">
    <location>
        <begin position="130"/>
        <end position="140"/>
    </location>
</feature>
<dbReference type="PROSITE" id="PS51885">
    <property type="entry name" value="NEPRILYSIN"/>
    <property type="match status" value="1"/>
</dbReference>
<feature type="compositionally biased region" description="Low complexity" evidence="1">
    <location>
        <begin position="26"/>
        <end position="37"/>
    </location>
</feature>
<feature type="region of interest" description="Disordered" evidence="1">
    <location>
        <begin position="1"/>
        <end position="140"/>
    </location>
</feature>
<dbReference type="GO" id="GO:0016485">
    <property type="term" value="P:protein processing"/>
    <property type="evidence" value="ECO:0007669"/>
    <property type="project" value="TreeGrafter"/>
</dbReference>
<accession>A0A9J6E5G3</accession>
<dbReference type="InterPro" id="IPR000718">
    <property type="entry name" value="Peptidase_M13"/>
</dbReference>
<dbReference type="VEuPathDB" id="VectorBase:LOC119167295"/>
<feature type="compositionally biased region" description="Basic and acidic residues" evidence="1">
    <location>
        <begin position="1"/>
        <end position="21"/>
    </location>
</feature>
<keyword evidence="2" id="KW-0472">Membrane</keyword>
<dbReference type="PANTHER" id="PTHR11733:SF241">
    <property type="entry name" value="GH26575P-RELATED"/>
    <property type="match status" value="1"/>
</dbReference>
<reference evidence="3" key="2">
    <citation type="submission" date="2021-09" db="EMBL/GenBank/DDBJ databases">
        <authorList>
            <person name="Jia N."/>
            <person name="Wang J."/>
            <person name="Shi W."/>
            <person name="Du L."/>
            <person name="Sun Y."/>
            <person name="Zhan W."/>
            <person name="Jiang J."/>
            <person name="Wang Q."/>
            <person name="Zhang B."/>
            <person name="Ji P."/>
            <person name="Sakyi L.B."/>
            <person name="Cui X."/>
            <person name="Yuan T."/>
            <person name="Jiang B."/>
            <person name="Yang W."/>
            <person name="Lam T.T.-Y."/>
            <person name="Chang Q."/>
            <person name="Ding S."/>
            <person name="Wang X."/>
            <person name="Zhu J."/>
            <person name="Ruan X."/>
            <person name="Zhao L."/>
            <person name="Wei J."/>
            <person name="Que T."/>
            <person name="Du C."/>
            <person name="Cheng J."/>
            <person name="Dai P."/>
            <person name="Han X."/>
            <person name="Huang E."/>
            <person name="Gao Y."/>
            <person name="Liu J."/>
            <person name="Shao H."/>
            <person name="Ye R."/>
            <person name="Li L."/>
            <person name="Wei W."/>
            <person name="Wang X."/>
            <person name="Wang C."/>
            <person name="Huo Q."/>
            <person name="Li W."/>
            <person name="Guo W."/>
            <person name="Chen H."/>
            <person name="Chen S."/>
            <person name="Zhou L."/>
            <person name="Zhou L."/>
            <person name="Ni X."/>
            <person name="Tian J."/>
            <person name="Zhou Y."/>
            <person name="Sheng Y."/>
            <person name="Liu T."/>
            <person name="Pan Y."/>
            <person name="Xia L."/>
            <person name="Li J."/>
            <person name="Zhao F."/>
            <person name="Cao W."/>
        </authorList>
    </citation>
    <scope>NUCLEOTIDE SEQUENCE</scope>
    <source>
        <strain evidence="3">Rmic-2018</strain>
        <tissue evidence="3">Larvae</tissue>
    </source>
</reference>
<dbReference type="PANTHER" id="PTHR11733">
    <property type="entry name" value="ZINC METALLOPROTEASE FAMILY M13 NEPRILYSIN-RELATED"/>
    <property type="match status" value="1"/>
</dbReference>
<keyword evidence="2" id="KW-0812">Transmembrane</keyword>
<evidence type="ECO:0000313" key="4">
    <source>
        <dbReference type="Proteomes" id="UP000821866"/>
    </source>
</evidence>
<gene>
    <name evidence="3" type="ORF">HPB51_025177</name>
</gene>
<dbReference type="Proteomes" id="UP000821866">
    <property type="component" value="Chromosome 4"/>
</dbReference>
<evidence type="ECO:0000313" key="3">
    <source>
        <dbReference type="EMBL" id="KAH8029309.1"/>
    </source>
</evidence>